<dbReference type="AlphaFoldDB" id="A0A430BZA0"/>
<comment type="caution">
    <text evidence="1">The sequence shown here is derived from an EMBL/GenBank/DDBJ whole genome shotgun (WGS) entry which is preliminary data.</text>
</comment>
<protein>
    <submittedName>
        <fullName evidence="1">Uncharacterized protein</fullName>
    </submittedName>
</protein>
<evidence type="ECO:0000313" key="1">
    <source>
        <dbReference type="EMBL" id="RSU58025.1"/>
    </source>
</evidence>
<organism evidence="1 2">
    <name type="scientific">Sphingobium yanoikuyae</name>
    <name type="common">Sphingomonas yanoikuyae</name>
    <dbReference type="NCBI Taxonomy" id="13690"/>
    <lineage>
        <taxon>Bacteria</taxon>
        <taxon>Pseudomonadati</taxon>
        <taxon>Pseudomonadota</taxon>
        <taxon>Alphaproteobacteria</taxon>
        <taxon>Sphingomonadales</taxon>
        <taxon>Sphingomonadaceae</taxon>
        <taxon>Sphingobium</taxon>
    </lineage>
</organism>
<evidence type="ECO:0000313" key="2">
    <source>
        <dbReference type="Proteomes" id="UP000287401"/>
    </source>
</evidence>
<proteinExistence type="predicted"/>
<dbReference type="Proteomes" id="UP000287401">
    <property type="component" value="Unassembled WGS sequence"/>
</dbReference>
<accession>A0A430BZA0</accession>
<gene>
    <name evidence="1" type="ORF">DAH51_07215</name>
</gene>
<sequence>MIEPAAAPIDAWVSRGRALAAQRRDVDWAIADWMVEGKAAGHLDQAGFDFLADNLGIGPAKLKLIHKAAAIPAHMRDTSLTVEHHAIVASLPKDEQLTMLHQASRDHWKVPDLREAVTQWRYQHGENFEDEDIDTHLSSLIIRAWNRGTKAARQLFMEQANIANLGVIDEDQANG</sequence>
<reference evidence="1 2" key="1">
    <citation type="submission" date="2018-07" db="EMBL/GenBank/DDBJ databases">
        <title>Genomic and Epidemiologic Investigation of an Indolent Hospital Outbreak.</title>
        <authorList>
            <person name="Johnson R.C."/>
            <person name="Deming C."/>
            <person name="Conlan S."/>
            <person name="Zellmer C.J."/>
            <person name="Michelin A.V."/>
            <person name="Lee-Lin S."/>
            <person name="Thomas P.J."/>
            <person name="Park M."/>
            <person name="Weingarten R.A."/>
            <person name="Less J."/>
            <person name="Dekker J.P."/>
            <person name="Frank K.M."/>
            <person name="Musser K.A."/>
            <person name="Mcquiston J.R."/>
            <person name="Henderson D.K."/>
            <person name="Lau A.F."/>
            <person name="Palmore T.N."/>
            <person name="Segre J.A."/>
        </authorList>
    </citation>
    <scope>NUCLEOTIDE SEQUENCE [LARGE SCALE GENOMIC DNA]</scope>
    <source>
        <strain evidence="1 2">SK-NIH.Env6_1116</strain>
    </source>
</reference>
<name>A0A430BZA0_SPHYA</name>
<dbReference type="EMBL" id="QRAL01000006">
    <property type="protein sequence ID" value="RSU58025.1"/>
    <property type="molecule type" value="Genomic_DNA"/>
</dbReference>